<dbReference type="AlphaFoldDB" id="A0A6A0B6U7"/>
<evidence type="ECO:0008006" key="3">
    <source>
        <dbReference type="Google" id="ProtNLM"/>
    </source>
</evidence>
<name>A0A6A0B6U7_9LACT</name>
<accession>A0A6A0B6U7</accession>
<protein>
    <recommendedName>
        <fullName evidence="3">RNA polymerase subunit sigma-70</fullName>
    </recommendedName>
</protein>
<dbReference type="EMBL" id="BLLH01000002">
    <property type="protein sequence ID" value="GFH40221.1"/>
    <property type="molecule type" value="Genomic_DNA"/>
</dbReference>
<proteinExistence type="predicted"/>
<dbReference type="Proteomes" id="UP000475928">
    <property type="component" value="Unassembled WGS sequence"/>
</dbReference>
<gene>
    <name evidence="1" type="ORF">Hs20B_06190</name>
</gene>
<keyword evidence="2" id="KW-1185">Reference proteome</keyword>
<evidence type="ECO:0000313" key="1">
    <source>
        <dbReference type="EMBL" id="GFH40221.1"/>
    </source>
</evidence>
<reference evidence="1 2" key="1">
    <citation type="submission" date="2020-02" db="EMBL/GenBank/DDBJ databases">
        <title>Draft genome sequence of Lactococcus sp. Hs20B0-1.</title>
        <authorList>
            <person name="Noda S."/>
            <person name="Yuki M."/>
            <person name="Ohkuma M."/>
        </authorList>
    </citation>
    <scope>NUCLEOTIDE SEQUENCE [LARGE SCALE GENOMIC DNA]</scope>
    <source>
        <strain evidence="1 2">Hs20B0-1</strain>
    </source>
</reference>
<comment type="caution">
    <text evidence="1">The sequence shown here is derived from an EMBL/GenBank/DDBJ whole genome shotgun (WGS) entry which is preliminary data.</text>
</comment>
<organism evidence="1 2">
    <name type="scientific">Pseudolactococcus insecticola</name>
    <dbReference type="NCBI Taxonomy" id="2709158"/>
    <lineage>
        <taxon>Bacteria</taxon>
        <taxon>Bacillati</taxon>
        <taxon>Bacillota</taxon>
        <taxon>Bacilli</taxon>
        <taxon>Lactobacillales</taxon>
        <taxon>Streptococcaceae</taxon>
        <taxon>Pseudolactococcus</taxon>
    </lineage>
</organism>
<sequence>MNDYQREQIKNLRHQGLGYKRVAMALELPVDTIKSFCRKNQLTGVMAKPNTDVSIGFYCKECGKELRQEEKKKQLKFCSATCRDIWWRKHRNESKKGKAKVISCKYCGKEFLAYQHEKRKYCSHECYVTDRFKGGEHHE</sequence>
<dbReference type="RefSeq" id="WP_172355544.1">
    <property type="nucleotide sequence ID" value="NZ_BLLH01000002.1"/>
</dbReference>
<evidence type="ECO:0000313" key="2">
    <source>
        <dbReference type="Proteomes" id="UP000475928"/>
    </source>
</evidence>